<accession>A0A3N1GZ97</accession>
<dbReference type="GO" id="GO:0008194">
    <property type="term" value="F:UDP-glycosyltransferase activity"/>
    <property type="evidence" value="ECO:0007669"/>
    <property type="project" value="InterPro"/>
</dbReference>
<reference evidence="4 5" key="1">
    <citation type="submission" date="2018-11" db="EMBL/GenBank/DDBJ databases">
        <title>Sequencing the genomes of 1000 actinobacteria strains.</title>
        <authorList>
            <person name="Klenk H.-P."/>
        </authorList>
    </citation>
    <scope>NUCLEOTIDE SEQUENCE [LARGE SCALE GENOMIC DNA]</scope>
    <source>
        <strain evidence="4 5">DSM 44231</strain>
    </source>
</reference>
<dbReference type="SUPFAM" id="SSF53756">
    <property type="entry name" value="UDP-Glycosyltransferase/glycogen phosphorylase"/>
    <property type="match status" value="1"/>
</dbReference>
<dbReference type="GO" id="GO:0016758">
    <property type="term" value="F:hexosyltransferase activity"/>
    <property type="evidence" value="ECO:0007669"/>
    <property type="project" value="InterPro"/>
</dbReference>
<evidence type="ECO:0000256" key="1">
    <source>
        <dbReference type="ARBA" id="ARBA00009995"/>
    </source>
</evidence>
<gene>
    <name evidence="4" type="ORF">EDD40_0848</name>
</gene>
<dbReference type="EMBL" id="RJKM01000001">
    <property type="protein sequence ID" value="ROP35614.1"/>
    <property type="molecule type" value="Genomic_DNA"/>
</dbReference>
<proteinExistence type="inferred from homology"/>
<dbReference type="NCBIfam" id="TIGR01426">
    <property type="entry name" value="MGT"/>
    <property type="match status" value="1"/>
</dbReference>
<dbReference type="Gene3D" id="3.40.50.2000">
    <property type="entry name" value="Glycogen Phosphorylase B"/>
    <property type="match status" value="2"/>
</dbReference>
<protein>
    <submittedName>
        <fullName evidence="4">MGT family glycosyltransferase</fullName>
    </submittedName>
</protein>
<sequence length="387" mass="41204">MGHFAFVSAPAAGHVNPTVPLVEELVRRGHRVSYATGPATAAGPAEAGATPVVLPSELPPDLDARGEFTAEQLAVTLNYFLDDAEVSFPVLAAHFEADRPDAVCYDSVTFTGRMLANLLGVPEVALVPTFAENERFSATQVYLPPSFDHQHPELVAAIGRMAKFASGFSFLDDPNLMFGHVAPMSVVFVPRSFQLSAETFDDRFHFVGPSLGSRQEAEQWSPRTDSPVLLISLGTVFNSRPEFYRACVEAFADEPWEVVMSIGDLDPAGLGPLPANITAHPRVPQVAVLRHASVFLSHAGMNSIMESLYHGVPFVTVPQIPEQRAIAARAAELGLGVTLEDQTPAGLRAAVSAASANRAAVAEMSQVVRSSGGAPAAADALEKLLDR</sequence>
<evidence type="ECO:0000313" key="5">
    <source>
        <dbReference type="Proteomes" id="UP000268727"/>
    </source>
</evidence>
<dbReference type="InterPro" id="IPR002213">
    <property type="entry name" value="UDP_glucos_trans"/>
</dbReference>
<dbReference type="PANTHER" id="PTHR48043:SF145">
    <property type="entry name" value="FI06409P-RELATED"/>
    <property type="match status" value="1"/>
</dbReference>
<dbReference type="RefSeq" id="WP_123741726.1">
    <property type="nucleotide sequence ID" value="NZ_RJKM01000001.1"/>
</dbReference>
<keyword evidence="5" id="KW-1185">Reference proteome</keyword>
<dbReference type="InterPro" id="IPR006326">
    <property type="entry name" value="UDPGT_MGT-like"/>
</dbReference>
<evidence type="ECO:0000256" key="2">
    <source>
        <dbReference type="ARBA" id="ARBA00022676"/>
    </source>
</evidence>
<keyword evidence="2" id="KW-0328">Glycosyltransferase</keyword>
<dbReference type="PANTHER" id="PTHR48043">
    <property type="entry name" value="EG:EG0003.4 PROTEIN-RELATED"/>
    <property type="match status" value="1"/>
</dbReference>
<evidence type="ECO:0000313" key="4">
    <source>
        <dbReference type="EMBL" id="ROP35614.1"/>
    </source>
</evidence>
<comment type="similarity">
    <text evidence="1">Belongs to the UDP-glycosyltransferase family.</text>
</comment>
<dbReference type="Proteomes" id="UP000268727">
    <property type="component" value="Unassembled WGS sequence"/>
</dbReference>
<dbReference type="AlphaFoldDB" id="A0A3N1GZ97"/>
<name>A0A3N1GZ97_9PSEU</name>
<organism evidence="4 5">
    <name type="scientific">Saccharothrix texasensis</name>
    <dbReference type="NCBI Taxonomy" id="103734"/>
    <lineage>
        <taxon>Bacteria</taxon>
        <taxon>Bacillati</taxon>
        <taxon>Actinomycetota</taxon>
        <taxon>Actinomycetes</taxon>
        <taxon>Pseudonocardiales</taxon>
        <taxon>Pseudonocardiaceae</taxon>
        <taxon>Saccharothrix</taxon>
    </lineage>
</organism>
<dbReference type="Pfam" id="PF00201">
    <property type="entry name" value="UDPGT"/>
    <property type="match status" value="1"/>
</dbReference>
<dbReference type="InterPro" id="IPR050271">
    <property type="entry name" value="UDP-glycosyltransferase"/>
</dbReference>
<dbReference type="FunFam" id="3.40.50.2000:FF:000072">
    <property type="entry name" value="Glycosyl transferase"/>
    <property type="match status" value="1"/>
</dbReference>
<dbReference type="OrthoDB" id="6620093at2"/>
<comment type="caution">
    <text evidence="4">The sequence shown here is derived from an EMBL/GenBank/DDBJ whole genome shotgun (WGS) entry which is preliminary data.</text>
</comment>
<dbReference type="CDD" id="cd03784">
    <property type="entry name" value="GT1_Gtf-like"/>
    <property type="match status" value="1"/>
</dbReference>
<evidence type="ECO:0000256" key="3">
    <source>
        <dbReference type="ARBA" id="ARBA00022679"/>
    </source>
</evidence>
<keyword evidence="3 4" id="KW-0808">Transferase</keyword>